<dbReference type="Gene3D" id="3.90.70.10">
    <property type="entry name" value="Cysteine proteinases"/>
    <property type="match status" value="1"/>
</dbReference>
<dbReference type="InterPro" id="IPR013128">
    <property type="entry name" value="Peptidase_C1A"/>
</dbReference>
<dbReference type="GO" id="GO:0006508">
    <property type="term" value="P:proteolysis"/>
    <property type="evidence" value="ECO:0007669"/>
    <property type="project" value="UniProtKB-KW"/>
</dbReference>
<dbReference type="PANTHER" id="PTHR12411">
    <property type="entry name" value="CYSTEINE PROTEASE FAMILY C1-RELATED"/>
    <property type="match status" value="1"/>
</dbReference>
<organism evidence="3 4">
    <name type="scientific">Streblomastix strix</name>
    <dbReference type="NCBI Taxonomy" id="222440"/>
    <lineage>
        <taxon>Eukaryota</taxon>
        <taxon>Metamonada</taxon>
        <taxon>Preaxostyla</taxon>
        <taxon>Oxymonadida</taxon>
        <taxon>Streblomastigidae</taxon>
        <taxon>Streblomastix</taxon>
    </lineage>
</organism>
<evidence type="ECO:0000313" key="4">
    <source>
        <dbReference type="Proteomes" id="UP000324800"/>
    </source>
</evidence>
<reference evidence="3 4" key="1">
    <citation type="submission" date="2019-03" db="EMBL/GenBank/DDBJ databases">
        <title>Single cell metagenomics reveals metabolic interactions within the superorganism composed of flagellate Streblomastix strix and complex community of Bacteroidetes bacteria on its surface.</title>
        <authorList>
            <person name="Treitli S.C."/>
            <person name="Kolisko M."/>
            <person name="Husnik F."/>
            <person name="Keeling P."/>
            <person name="Hampl V."/>
        </authorList>
    </citation>
    <scope>NUCLEOTIDE SEQUENCE [LARGE SCALE GENOMIC DNA]</scope>
    <source>
        <strain evidence="3">ST1C</strain>
    </source>
</reference>
<sequence>MIVILLVAAVLAESFVKKIYPNVSNYDPPESFDLRIKYGDAILPVRDQGTCGGSWAMSVADNVGDYLGIQKCSRGPMSAQEIISCDTKDKQCKKGGTAIGAWLYILNKVGLATDDCIPYKSQNGTVPNCPSHCANGTNVFKTQLDGAYQVGEITEESIQISLINYGPLVSYMDVYQDFKDYTGGIYQHKQGKVVGGLYMNILGWGIENDVKFWIGKNVWGTGWGEKGYFRILRGTNESNCESEITYGIPICKW</sequence>
<dbReference type="SUPFAM" id="SSF54001">
    <property type="entry name" value="Cysteine proteinases"/>
    <property type="match status" value="1"/>
</dbReference>
<gene>
    <name evidence="3" type="ORF">EZS28_032088</name>
</gene>
<comment type="caution">
    <text evidence="3">The sequence shown here is derived from an EMBL/GenBank/DDBJ whole genome shotgun (WGS) entry which is preliminary data.</text>
</comment>
<proteinExistence type="inferred from homology"/>
<dbReference type="InterPro" id="IPR000668">
    <property type="entry name" value="Peptidase_C1A_C"/>
</dbReference>
<dbReference type="EMBL" id="SNRW01013638">
    <property type="protein sequence ID" value="KAA6372386.1"/>
    <property type="molecule type" value="Genomic_DNA"/>
</dbReference>
<dbReference type="InterPro" id="IPR038765">
    <property type="entry name" value="Papain-like_cys_pep_sf"/>
</dbReference>
<keyword evidence="3" id="KW-0645">Protease</keyword>
<dbReference type="Proteomes" id="UP000324800">
    <property type="component" value="Unassembled WGS sequence"/>
</dbReference>
<evidence type="ECO:0000256" key="1">
    <source>
        <dbReference type="ARBA" id="ARBA00008455"/>
    </source>
</evidence>
<protein>
    <submittedName>
        <fullName evidence="3">Putative cathepsin B4 cysteine protease</fullName>
    </submittedName>
</protein>
<feature type="domain" description="Peptidase C1A papain C-terminal" evidence="2">
    <location>
        <begin position="28"/>
        <end position="248"/>
    </location>
</feature>
<dbReference type="OrthoDB" id="3789175at2759"/>
<dbReference type="Pfam" id="PF00112">
    <property type="entry name" value="Peptidase_C1"/>
    <property type="match status" value="1"/>
</dbReference>
<evidence type="ECO:0000313" key="3">
    <source>
        <dbReference type="EMBL" id="KAA6372386.1"/>
    </source>
</evidence>
<dbReference type="AlphaFoldDB" id="A0A5J4UNS9"/>
<keyword evidence="3" id="KW-0378">Hydrolase</keyword>
<dbReference type="GO" id="GO:0008234">
    <property type="term" value="F:cysteine-type peptidase activity"/>
    <property type="evidence" value="ECO:0007669"/>
    <property type="project" value="InterPro"/>
</dbReference>
<comment type="similarity">
    <text evidence="1">Belongs to the peptidase C1 family.</text>
</comment>
<dbReference type="SMART" id="SM00645">
    <property type="entry name" value="Pept_C1"/>
    <property type="match status" value="1"/>
</dbReference>
<evidence type="ECO:0000259" key="2">
    <source>
        <dbReference type="SMART" id="SM00645"/>
    </source>
</evidence>
<name>A0A5J4UNS9_9EUKA</name>
<accession>A0A5J4UNS9</accession>